<reference evidence="2" key="1">
    <citation type="submission" date="2019-08" db="EMBL/GenBank/DDBJ databases">
        <authorList>
            <person name="Kucharzyk K."/>
            <person name="Murdoch R.W."/>
            <person name="Higgins S."/>
            <person name="Loffler F."/>
        </authorList>
    </citation>
    <scope>NUCLEOTIDE SEQUENCE</scope>
</reference>
<organism evidence="2">
    <name type="scientific">bioreactor metagenome</name>
    <dbReference type="NCBI Taxonomy" id="1076179"/>
    <lineage>
        <taxon>unclassified sequences</taxon>
        <taxon>metagenomes</taxon>
        <taxon>ecological metagenomes</taxon>
    </lineage>
</organism>
<protein>
    <submittedName>
        <fullName evidence="2">Uncharacterized protein</fullName>
    </submittedName>
</protein>
<evidence type="ECO:0000313" key="2">
    <source>
        <dbReference type="EMBL" id="MPM20640.1"/>
    </source>
</evidence>
<dbReference type="EMBL" id="VSSQ01003428">
    <property type="protein sequence ID" value="MPM20640.1"/>
    <property type="molecule type" value="Genomic_DNA"/>
</dbReference>
<accession>A0A644XWP4</accession>
<keyword evidence="1" id="KW-1133">Transmembrane helix</keyword>
<sequence>MICIICAMAIIGALCTATGGIGINLIYAAAINREAYSNQSFMPATQVIAMTRASNILFFDIGLMVAGILILSLSLYFGFKYMSNTR</sequence>
<keyword evidence="1" id="KW-0812">Transmembrane</keyword>
<keyword evidence="1" id="KW-0472">Membrane</keyword>
<proteinExistence type="predicted"/>
<gene>
    <name evidence="2" type="ORF">SDC9_67075</name>
</gene>
<feature type="transmembrane region" description="Helical" evidence="1">
    <location>
        <begin position="56"/>
        <end position="79"/>
    </location>
</feature>
<dbReference type="AlphaFoldDB" id="A0A644XWP4"/>
<comment type="caution">
    <text evidence="2">The sequence shown here is derived from an EMBL/GenBank/DDBJ whole genome shotgun (WGS) entry which is preliminary data.</text>
</comment>
<evidence type="ECO:0000256" key="1">
    <source>
        <dbReference type="SAM" id="Phobius"/>
    </source>
</evidence>
<name>A0A644XWP4_9ZZZZ</name>